<comment type="caution">
    <text evidence="1">The sequence shown here is derived from an EMBL/GenBank/DDBJ whole genome shotgun (WGS) entry which is preliminary data.</text>
</comment>
<keyword evidence="2" id="KW-1185">Reference proteome</keyword>
<accession>A0ABD1NXJ1</accession>
<name>A0ABD1NXJ1_9LAMI</name>
<dbReference type="Proteomes" id="UP001604277">
    <property type="component" value="Unassembled WGS sequence"/>
</dbReference>
<dbReference type="EMBL" id="JBFOLJ010000070">
    <property type="protein sequence ID" value="KAL2456328.1"/>
    <property type="molecule type" value="Genomic_DNA"/>
</dbReference>
<reference evidence="2" key="1">
    <citation type="submission" date="2024-07" db="EMBL/GenBank/DDBJ databases">
        <title>Two chromosome-level genome assemblies of Korean endemic species Abeliophyllum distichum and Forsythia ovata (Oleaceae).</title>
        <authorList>
            <person name="Jang H."/>
        </authorList>
    </citation>
    <scope>NUCLEOTIDE SEQUENCE [LARGE SCALE GENOMIC DNA]</scope>
</reference>
<evidence type="ECO:0000313" key="1">
    <source>
        <dbReference type="EMBL" id="KAL2456328.1"/>
    </source>
</evidence>
<dbReference type="AlphaFoldDB" id="A0ABD1NXJ1"/>
<sequence>MSSPVKDGVSRREYLSVVTVGYHACGKSSGITSYFQTGQLSSSRKVGRRLVSIESKAGKCGGGGGRSTRSSTRGLVPLRSTTCAAGSSYDSFIRVFSIWPIGGELTWSALCGFESGAKPP</sequence>
<proteinExistence type="predicted"/>
<organism evidence="1 2">
    <name type="scientific">Forsythia ovata</name>
    <dbReference type="NCBI Taxonomy" id="205694"/>
    <lineage>
        <taxon>Eukaryota</taxon>
        <taxon>Viridiplantae</taxon>
        <taxon>Streptophyta</taxon>
        <taxon>Embryophyta</taxon>
        <taxon>Tracheophyta</taxon>
        <taxon>Spermatophyta</taxon>
        <taxon>Magnoliopsida</taxon>
        <taxon>eudicotyledons</taxon>
        <taxon>Gunneridae</taxon>
        <taxon>Pentapetalae</taxon>
        <taxon>asterids</taxon>
        <taxon>lamiids</taxon>
        <taxon>Lamiales</taxon>
        <taxon>Oleaceae</taxon>
        <taxon>Forsythieae</taxon>
        <taxon>Forsythia</taxon>
    </lineage>
</organism>
<evidence type="ECO:0000313" key="2">
    <source>
        <dbReference type="Proteomes" id="UP001604277"/>
    </source>
</evidence>
<protein>
    <submittedName>
        <fullName evidence="1">Uncharacterized protein</fullName>
    </submittedName>
</protein>
<gene>
    <name evidence="1" type="ORF">Fot_56926</name>
</gene>